<evidence type="ECO:0000256" key="2">
    <source>
        <dbReference type="ARBA" id="ARBA00023012"/>
    </source>
</evidence>
<dbReference type="GO" id="GO:0000156">
    <property type="term" value="F:phosphorelay response regulator activity"/>
    <property type="evidence" value="ECO:0007669"/>
    <property type="project" value="TreeGrafter"/>
</dbReference>
<evidence type="ECO:0000256" key="3">
    <source>
        <dbReference type="ARBA" id="ARBA00023015"/>
    </source>
</evidence>
<dbReference type="SUPFAM" id="SSF46894">
    <property type="entry name" value="C-terminal effector domain of the bipartite response regulators"/>
    <property type="match status" value="1"/>
</dbReference>
<dbReference type="EMBL" id="AZGF01000026">
    <property type="protein sequence ID" value="KRM10744.1"/>
    <property type="molecule type" value="Genomic_DNA"/>
</dbReference>
<feature type="domain" description="OmpR/PhoB-type" evidence="10">
    <location>
        <begin position="142"/>
        <end position="241"/>
    </location>
</feature>
<dbReference type="GO" id="GO:0000976">
    <property type="term" value="F:transcription cis-regulatory region binding"/>
    <property type="evidence" value="ECO:0007669"/>
    <property type="project" value="TreeGrafter"/>
</dbReference>
<dbReference type="CDD" id="cd00383">
    <property type="entry name" value="trans_reg_C"/>
    <property type="match status" value="1"/>
</dbReference>
<dbReference type="GO" id="GO:0006355">
    <property type="term" value="P:regulation of DNA-templated transcription"/>
    <property type="evidence" value="ECO:0007669"/>
    <property type="project" value="InterPro"/>
</dbReference>
<evidence type="ECO:0000256" key="4">
    <source>
        <dbReference type="ARBA" id="ARBA00023125"/>
    </source>
</evidence>
<dbReference type="InterPro" id="IPR016032">
    <property type="entry name" value="Sig_transdc_resp-reg_C-effctor"/>
</dbReference>
<protein>
    <submittedName>
        <fullName evidence="11">Two-component response regulator</fullName>
    </submittedName>
</protein>
<dbReference type="InterPro" id="IPR039420">
    <property type="entry name" value="WalR-like"/>
</dbReference>
<accession>A0A0R1VYI9</accession>
<dbReference type="PROSITE" id="PS50110">
    <property type="entry name" value="RESPONSE_REGULATORY"/>
    <property type="match status" value="1"/>
</dbReference>
<dbReference type="STRING" id="1423807.FD16_GL001136"/>
<dbReference type="Gene3D" id="1.10.10.10">
    <property type="entry name" value="Winged helix-like DNA-binding domain superfamily/Winged helix DNA-binding domain"/>
    <property type="match status" value="1"/>
</dbReference>
<keyword evidence="2" id="KW-0902">Two-component regulatory system</keyword>
<keyword evidence="6" id="KW-0804">Transcription</keyword>
<evidence type="ECO:0000313" key="11">
    <source>
        <dbReference type="EMBL" id="KRM10744.1"/>
    </source>
</evidence>
<keyword evidence="12" id="KW-1185">Reference proteome</keyword>
<evidence type="ECO:0000256" key="5">
    <source>
        <dbReference type="ARBA" id="ARBA00023159"/>
    </source>
</evidence>
<name>A0A0R1VYI9_9LACO</name>
<dbReference type="AlphaFoldDB" id="A0A0R1VYI9"/>
<keyword evidence="1 7" id="KW-0597">Phosphoprotein</keyword>
<dbReference type="SMART" id="SM00862">
    <property type="entry name" value="Trans_reg_C"/>
    <property type="match status" value="1"/>
</dbReference>
<evidence type="ECO:0000259" key="10">
    <source>
        <dbReference type="PROSITE" id="PS51755"/>
    </source>
</evidence>
<gene>
    <name evidence="11" type="ORF">FD16_GL001136</name>
</gene>
<dbReference type="PROSITE" id="PS51755">
    <property type="entry name" value="OMPR_PHOB"/>
    <property type="match status" value="1"/>
</dbReference>
<dbReference type="GO" id="GO:0032993">
    <property type="term" value="C:protein-DNA complex"/>
    <property type="evidence" value="ECO:0007669"/>
    <property type="project" value="TreeGrafter"/>
</dbReference>
<evidence type="ECO:0000259" key="9">
    <source>
        <dbReference type="PROSITE" id="PS50110"/>
    </source>
</evidence>
<dbReference type="Gene3D" id="3.40.50.2300">
    <property type="match status" value="1"/>
</dbReference>
<dbReference type="Pfam" id="PF00486">
    <property type="entry name" value="Trans_reg_C"/>
    <property type="match status" value="1"/>
</dbReference>
<evidence type="ECO:0000313" key="12">
    <source>
        <dbReference type="Proteomes" id="UP000051820"/>
    </source>
</evidence>
<comment type="caution">
    <text evidence="11">The sequence shown here is derived from an EMBL/GenBank/DDBJ whole genome shotgun (WGS) entry which is preliminary data.</text>
</comment>
<feature type="domain" description="Response regulatory" evidence="9">
    <location>
        <begin position="3"/>
        <end position="117"/>
    </location>
</feature>
<dbReference type="RefSeq" id="WP_010623061.1">
    <property type="nucleotide sequence ID" value="NZ_AZGF01000026.1"/>
</dbReference>
<dbReference type="eggNOG" id="COG0745">
    <property type="taxonomic scope" value="Bacteria"/>
</dbReference>
<sequence length="243" mass="28466">MKHLLLMTQQLPLFIPINAYCNEQGWFVNNTTNPDEALLTLTNQPVAAVIWDISSTNFDQTQKMMPDIRKHLNGPIIILAKDRHPEHAQQLFAQHVDDYLTQPYDYPELIAILKQRFWLYDQISEATVTSQETADNQSLEDKDQISFHNLTIDLKHYRVLRDDQDLGLTPKEFKLLRYLMKHPNQVLSREQLLQGVWDYDILGTSRMVDIHISHLRDKIEMDPQNPQWLKTVRGFGYVLKSEA</sequence>
<feature type="modified residue" description="4-aspartylphosphate" evidence="7">
    <location>
        <position position="52"/>
    </location>
</feature>
<evidence type="ECO:0000256" key="6">
    <source>
        <dbReference type="ARBA" id="ARBA00023163"/>
    </source>
</evidence>
<dbReference type="InterPro" id="IPR036388">
    <property type="entry name" value="WH-like_DNA-bd_sf"/>
</dbReference>
<evidence type="ECO:0000256" key="8">
    <source>
        <dbReference type="PROSITE-ProRule" id="PRU01091"/>
    </source>
</evidence>
<evidence type="ECO:0000256" key="7">
    <source>
        <dbReference type="PROSITE-ProRule" id="PRU00169"/>
    </source>
</evidence>
<reference evidence="11 12" key="1">
    <citation type="journal article" date="2015" name="Genome Announc.">
        <title>Expanding the biotechnology potential of lactobacilli through comparative genomics of 213 strains and associated genera.</title>
        <authorList>
            <person name="Sun Z."/>
            <person name="Harris H.M."/>
            <person name="McCann A."/>
            <person name="Guo C."/>
            <person name="Argimon S."/>
            <person name="Zhang W."/>
            <person name="Yang X."/>
            <person name="Jeffery I.B."/>
            <person name="Cooney J.C."/>
            <person name="Kagawa T.F."/>
            <person name="Liu W."/>
            <person name="Song Y."/>
            <person name="Salvetti E."/>
            <person name="Wrobel A."/>
            <person name="Rasinkangas P."/>
            <person name="Parkhill J."/>
            <person name="Rea M.C."/>
            <person name="O'Sullivan O."/>
            <person name="Ritari J."/>
            <person name="Douillard F.P."/>
            <person name="Paul Ross R."/>
            <person name="Yang R."/>
            <person name="Briner A.E."/>
            <person name="Felis G.E."/>
            <person name="de Vos W.M."/>
            <person name="Barrangou R."/>
            <person name="Klaenhammer T.R."/>
            <person name="Caufield P.W."/>
            <person name="Cui Y."/>
            <person name="Zhang H."/>
            <person name="O'Toole P.W."/>
        </authorList>
    </citation>
    <scope>NUCLEOTIDE SEQUENCE [LARGE SCALE GENOMIC DNA]</scope>
    <source>
        <strain evidence="11 12">DSM 5007</strain>
    </source>
</reference>
<keyword evidence="3" id="KW-0805">Transcription regulation</keyword>
<feature type="DNA-binding region" description="OmpR/PhoB-type" evidence="8">
    <location>
        <begin position="142"/>
        <end position="241"/>
    </location>
</feature>
<dbReference type="Proteomes" id="UP000051820">
    <property type="component" value="Unassembled WGS sequence"/>
</dbReference>
<dbReference type="PANTHER" id="PTHR48111:SF1">
    <property type="entry name" value="TWO-COMPONENT RESPONSE REGULATOR ORR33"/>
    <property type="match status" value="1"/>
</dbReference>
<dbReference type="InterPro" id="IPR001789">
    <property type="entry name" value="Sig_transdc_resp-reg_receiver"/>
</dbReference>
<organism evidence="11 12">
    <name type="scientific">Paucilactobacillus suebicus DSM 5007 = KCTC 3549</name>
    <dbReference type="NCBI Taxonomy" id="1423807"/>
    <lineage>
        <taxon>Bacteria</taxon>
        <taxon>Bacillati</taxon>
        <taxon>Bacillota</taxon>
        <taxon>Bacilli</taxon>
        <taxon>Lactobacillales</taxon>
        <taxon>Lactobacillaceae</taxon>
        <taxon>Paucilactobacillus</taxon>
    </lineage>
</organism>
<dbReference type="PATRIC" id="fig|1423807.3.peg.1156"/>
<dbReference type="FunFam" id="1.10.10.10:FF:000018">
    <property type="entry name" value="DNA-binding response regulator ResD"/>
    <property type="match status" value="1"/>
</dbReference>
<keyword evidence="5" id="KW-0010">Activator</keyword>
<dbReference type="InterPro" id="IPR011006">
    <property type="entry name" value="CheY-like_superfamily"/>
</dbReference>
<dbReference type="InterPro" id="IPR001867">
    <property type="entry name" value="OmpR/PhoB-type_DNA-bd"/>
</dbReference>
<dbReference type="GO" id="GO:0005829">
    <property type="term" value="C:cytosol"/>
    <property type="evidence" value="ECO:0007669"/>
    <property type="project" value="TreeGrafter"/>
</dbReference>
<proteinExistence type="predicted"/>
<dbReference type="SUPFAM" id="SSF52172">
    <property type="entry name" value="CheY-like"/>
    <property type="match status" value="1"/>
</dbReference>
<dbReference type="PANTHER" id="PTHR48111">
    <property type="entry name" value="REGULATOR OF RPOS"/>
    <property type="match status" value="1"/>
</dbReference>
<evidence type="ECO:0000256" key="1">
    <source>
        <dbReference type="ARBA" id="ARBA00022553"/>
    </source>
</evidence>
<keyword evidence="4 8" id="KW-0238">DNA-binding</keyword>